<sequence>MTIPNSISGAGAGPTSELAPDTAQVPVEPLVPPAQRTRARWLPLGLSVAACITSCVALAVSLNRNATAVPPILVSIPTDVPASLIGVELLLPHLPRSQPFQRPFAIANLLAAGDAEVLALLAPLGDAAREGAPNQSHLLETFPAVADAAVLMEMGFGADVGWLARRAAAAMRIGVALGSNGSPVLAAMDTIGVALARGDLAEAHRVLQGLDGALPPALVSWRAMLERRVAANVAAQRLAALARDRAEALTPLRNAQR</sequence>
<evidence type="ECO:0000313" key="3">
    <source>
        <dbReference type="Proteomes" id="UP000199473"/>
    </source>
</evidence>
<dbReference type="STRING" id="1123062.SAMN02745775_1319"/>
<gene>
    <name evidence="2" type="ORF">SAMN02745775_1319</name>
</gene>
<evidence type="ECO:0000313" key="2">
    <source>
        <dbReference type="EMBL" id="SFL16401.1"/>
    </source>
</evidence>
<evidence type="ECO:0000256" key="1">
    <source>
        <dbReference type="SAM" id="MobiDB-lite"/>
    </source>
</evidence>
<dbReference type="EMBL" id="FOSQ01000031">
    <property type="protein sequence ID" value="SFL16401.1"/>
    <property type="molecule type" value="Genomic_DNA"/>
</dbReference>
<dbReference type="AlphaFoldDB" id="A0A1I4FIW8"/>
<accession>A0A1I4FIW8</accession>
<keyword evidence="3" id="KW-1185">Reference proteome</keyword>
<reference evidence="2 3" key="1">
    <citation type="submission" date="2016-10" db="EMBL/GenBank/DDBJ databases">
        <authorList>
            <person name="de Groot N.N."/>
        </authorList>
    </citation>
    <scope>NUCLEOTIDE SEQUENCE [LARGE SCALE GENOMIC DNA]</scope>
    <source>
        <strain evidence="2 3">DSM 19981</strain>
    </source>
</reference>
<dbReference type="Proteomes" id="UP000199473">
    <property type="component" value="Unassembled WGS sequence"/>
</dbReference>
<name>A0A1I4FIW8_9PROT</name>
<proteinExistence type="predicted"/>
<protein>
    <submittedName>
        <fullName evidence="2">Uncharacterized protein</fullName>
    </submittedName>
</protein>
<organism evidence="2 3">
    <name type="scientific">Falsiroseomonas stagni DSM 19981</name>
    <dbReference type="NCBI Taxonomy" id="1123062"/>
    <lineage>
        <taxon>Bacteria</taxon>
        <taxon>Pseudomonadati</taxon>
        <taxon>Pseudomonadota</taxon>
        <taxon>Alphaproteobacteria</taxon>
        <taxon>Acetobacterales</taxon>
        <taxon>Roseomonadaceae</taxon>
        <taxon>Falsiroseomonas</taxon>
    </lineage>
</organism>
<feature type="region of interest" description="Disordered" evidence="1">
    <location>
        <begin position="1"/>
        <end position="23"/>
    </location>
</feature>